<dbReference type="PANTHER" id="PTHR12145">
    <property type="entry name" value="MANNAN ENDO-1,6-ALPHA-MANNOSIDASE DCW1"/>
    <property type="match status" value="1"/>
</dbReference>
<evidence type="ECO:0000256" key="11">
    <source>
        <dbReference type="SAM" id="Phobius"/>
    </source>
</evidence>
<dbReference type="GeneID" id="41981947"/>
<dbReference type="PANTHER" id="PTHR12145:SF36">
    <property type="entry name" value="MANNAN ENDO-1,6-ALPHA-MANNOSIDASE DCW1"/>
    <property type="match status" value="1"/>
</dbReference>
<reference evidence="13 14" key="1">
    <citation type="submission" date="2018-05" db="EMBL/GenBank/DDBJ databases">
        <title>Genome sequencing and assembly of the regulated plant pathogen Lachnellula willkommii and related sister species for the development of diagnostic species identification markers.</title>
        <authorList>
            <person name="Giroux E."/>
            <person name="Bilodeau G."/>
        </authorList>
    </citation>
    <scope>NUCLEOTIDE SEQUENCE [LARGE SCALE GENOMIC DNA]</scope>
    <source>
        <strain evidence="13 14">CBS 185.66</strain>
    </source>
</reference>
<dbReference type="Pfam" id="PF03663">
    <property type="entry name" value="Glyco_hydro_76"/>
    <property type="match status" value="1"/>
</dbReference>
<feature type="transmembrane region" description="Helical" evidence="11">
    <location>
        <begin position="414"/>
        <end position="435"/>
    </location>
</feature>
<feature type="chain" id="PRO_5034232408" description="Mannan endo-1,6-alpha-mannosidase" evidence="12">
    <location>
        <begin position="19"/>
        <end position="504"/>
    </location>
</feature>
<comment type="similarity">
    <text evidence="3 10">Belongs to the glycosyl hydrolase 76 family.</text>
</comment>
<dbReference type="FunFam" id="1.50.10.20:FF:000006">
    <property type="entry name" value="Mannan endo-1,6-alpha-mannosidase"/>
    <property type="match status" value="1"/>
</dbReference>
<dbReference type="Gene3D" id="1.50.10.20">
    <property type="match status" value="1"/>
</dbReference>
<evidence type="ECO:0000256" key="2">
    <source>
        <dbReference type="ARBA" id="ARBA00004308"/>
    </source>
</evidence>
<dbReference type="RefSeq" id="XP_031008651.1">
    <property type="nucleotide sequence ID" value="XM_031146729.1"/>
</dbReference>
<keyword evidence="6 10" id="KW-0378">Hydrolase</keyword>
<comment type="subcellular location">
    <subcellularLocation>
        <location evidence="2">Endomembrane system</location>
    </subcellularLocation>
</comment>
<comment type="caution">
    <text evidence="13">The sequence shown here is derived from an EMBL/GenBank/DDBJ whole genome shotgun (WGS) entry which is preliminary data.</text>
</comment>
<dbReference type="GO" id="GO:0009272">
    <property type="term" value="P:fungal-type cell wall biogenesis"/>
    <property type="evidence" value="ECO:0007669"/>
    <property type="project" value="TreeGrafter"/>
</dbReference>
<evidence type="ECO:0000256" key="5">
    <source>
        <dbReference type="ARBA" id="ARBA00022729"/>
    </source>
</evidence>
<accession>A0A8H8R7A0</accession>
<dbReference type="InterPro" id="IPR008928">
    <property type="entry name" value="6-hairpin_glycosidase_sf"/>
</dbReference>
<dbReference type="InterPro" id="IPR005198">
    <property type="entry name" value="Glyco_hydro_76"/>
</dbReference>
<keyword evidence="11" id="KW-1133">Transmembrane helix</keyword>
<evidence type="ECO:0000256" key="12">
    <source>
        <dbReference type="SAM" id="SignalP"/>
    </source>
</evidence>
<dbReference type="EMBL" id="QGMH01000013">
    <property type="protein sequence ID" value="TVY29864.1"/>
    <property type="molecule type" value="Genomic_DNA"/>
</dbReference>
<organism evidence="13 14">
    <name type="scientific">Lachnellula hyalina</name>
    <dbReference type="NCBI Taxonomy" id="1316788"/>
    <lineage>
        <taxon>Eukaryota</taxon>
        <taxon>Fungi</taxon>
        <taxon>Dikarya</taxon>
        <taxon>Ascomycota</taxon>
        <taxon>Pezizomycotina</taxon>
        <taxon>Leotiomycetes</taxon>
        <taxon>Helotiales</taxon>
        <taxon>Lachnaceae</taxon>
        <taxon>Lachnellula</taxon>
    </lineage>
</organism>
<keyword evidence="9 10" id="KW-0326">Glycosidase</keyword>
<keyword evidence="11" id="KW-0812">Transmembrane</keyword>
<dbReference type="AlphaFoldDB" id="A0A8H8R7A0"/>
<feature type="signal peptide" evidence="12">
    <location>
        <begin position="1"/>
        <end position="18"/>
    </location>
</feature>
<evidence type="ECO:0000256" key="9">
    <source>
        <dbReference type="ARBA" id="ARBA00023295"/>
    </source>
</evidence>
<protein>
    <recommendedName>
        <fullName evidence="4 10">Mannan endo-1,6-alpha-mannosidase</fullName>
        <ecNumber evidence="4 10">3.2.1.101</ecNumber>
    </recommendedName>
</protein>
<evidence type="ECO:0000256" key="1">
    <source>
        <dbReference type="ARBA" id="ARBA00001452"/>
    </source>
</evidence>
<keyword evidence="8" id="KW-0325">Glycoprotein</keyword>
<evidence type="ECO:0000256" key="8">
    <source>
        <dbReference type="ARBA" id="ARBA00023180"/>
    </source>
</evidence>
<dbReference type="SUPFAM" id="SSF48208">
    <property type="entry name" value="Six-hairpin glycosidases"/>
    <property type="match status" value="1"/>
</dbReference>
<dbReference type="GO" id="GO:0016052">
    <property type="term" value="P:carbohydrate catabolic process"/>
    <property type="evidence" value="ECO:0007669"/>
    <property type="project" value="InterPro"/>
</dbReference>
<evidence type="ECO:0000313" key="14">
    <source>
        <dbReference type="Proteomes" id="UP000431533"/>
    </source>
</evidence>
<dbReference type="Proteomes" id="UP000431533">
    <property type="component" value="Unassembled WGS sequence"/>
</dbReference>
<dbReference type="OrthoDB" id="4187847at2759"/>
<dbReference type="GO" id="GO:0008496">
    <property type="term" value="F:mannan endo-1,6-alpha-mannosidase activity"/>
    <property type="evidence" value="ECO:0007669"/>
    <property type="project" value="UniProtKB-UniRule"/>
</dbReference>
<keyword evidence="5 12" id="KW-0732">Signal</keyword>
<dbReference type="EC" id="3.2.1.101" evidence="4 10"/>
<evidence type="ECO:0000256" key="10">
    <source>
        <dbReference type="PIRNR" id="PIRNR016302"/>
    </source>
</evidence>
<evidence type="ECO:0000256" key="6">
    <source>
        <dbReference type="ARBA" id="ARBA00022801"/>
    </source>
</evidence>
<dbReference type="PIRSF" id="PIRSF016302">
    <property type="entry name" value="Man_a_manosd"/>
    <property type="match status" value="1"/>
</dbReference>
<sequence>MIRACALLCLVVFQVAIAIEIDVDDVESIKKAASIAAYDMVSYYKGNESGQTPGKLPEPPYYWWESGAMWGALINYWHYTGDTTYNDITMQGLQFQVGIDKDFNPQNESAEMGNDDQAFWAMAALSAAETKFPSPPNPGDPSWLSLAQAVFNEQIGRWDTTTCGGGLRWQVYQINGYDLKNSISNGCLFNIASRLARYTNDDHYAQWAVKVWEWMEEIGLIDQNYNIDHNQWSYNAATVLMGASTMYNYTNGDPVWRTRTQGLIDAIALAFFPDGIMKDICEQYDKCNTDEHSFKAYLSRWMGQSTQMAPFIYDKTIALLKSSANAAAAQCTGGSRGMTCGLKWFLNGTWDGSDGVGQQMAALEVFQSTMVRYIGVPLTNSTGGTSISNPNAGHNSSAVPPAQRITPPTKGDKAGAWMLTAFIAIMAAWACWFMCISAWESGLTGAATAGAFREKIATVMDVKGKGRVVKTGAPRNKWIGVDHVGSPIREEKRGSRYRQRDHFA</sequence>
<gene>
    <name evidence="13" type="primary">DCW1_0</name>
    <name evidence="13" type="ORF">LHYA1_G001749</name>
</gene>
<dbReference type="GO" id="GO:0012505">
    <property type="term" value="C:endomembrane system"/>
    <property type="evidence" value="ECO:0007669"/>
    <property type="project" value="UniProtKB-SubCell"/>
</dbReference>
<proteinExistence type="inferred from homology"/>
<comment type="catalytic activity">
    <reaction evidence="1 10">
        <text>Random hydrolysis of (1-&gt;6)-alpha-D-mannosidic linkages in unbranched (1-&gt;6)-mannans.</text>
        <dbReference type="EC" id="3.2.1.101"/>
    </reaction>
</comment>
<keyword evidence="14" id="KW-1185">Reference proteome</keyword>
<evidence type="ECO:0000256" key="7">
    <source>
        <dbReference type="ARBA" id="ARBA00023136"/>
    </source>
</evidence>
<dbReference type="InterPro" id="IPR014480">
    <property type="entry name" value="Mannan-1_6-alpha_mannosidase"/>
</dbReference>
<evidence type="ECO:0000256" key="4">
    <source>
        <dbReference type="ARBA" id="ARBA00012350"/>
    </source>
</evidence>
<name>A0A8H8R7A0_9HELO</name>
<evidence type="ECO:0000256" key="3">
    <source>
        <dbReference type="ARBA" id="ARBA00009699"/>
    </source>
</evidence>
<keyword evidence="7 11" id="KW-0472">Membrane</keyword>
<evidence type="ECO:0000313" key="13">
    <source>
        <dbReference type="EMBL" id="TVY29864.1"/>
    </source>
</evidence>